<keyword evidence="2" id="KW-0813">Transport</keyword>
<dbReference type="Proteomes" id="UP000077755">
    <property type="component" value="Chromosome 7"/>
</dbReference>
<gene>
    <name evidence="7" type="ORF">DCAR_0726877</name>
</gene>
<keyword evidence="4 6" id="KW-1133">Transmembrane helix</keyword>
<evidence type="ECO:0000313" key="7">
    <source>
        <dbReference type="EMBL" id="WOH07447.1"/>
    </source>
</evidence>
<proteinExistence type="predicted"/>
<evidence type="ECO:0000256" key="6">
    <source>
        <dbReference type="SAM" id="Phobius"/>
    </source>
</evidence>
<protein>
    <submittedName>
        <fullName evidence="7">Uncharacterized protein</fullName>
    </submittedName>
</protein>
<accession>A0AAF1B868</accession>
<evidence type="ECO:0000256" key="1">
    <source>
        <dbReference type="ARBA" id="ARBA00004194"/>
    </source>
</evidence>
<comment type="subcellular location">
    <subcellularLocation>
        <location evidence="1">Golgi apparatus membrane</location>
        <topology evidence="1">Single-pass membrane protein</topology>
    </subcellularLocation>
</comment>
<evidence type="ECO:0000256" key="3">
    <source>
        <dbReference type="ARBA" id="ARBA00022692"/>
    </source>
</evidence>
<feature type="transmembrane region" description="Helical" evidence="6">
    <location>
        <begin position="76"/>
        <end position="103"/>
    </location>
</feature>
<dbReference type="GO" id="GO:0000139">
    <property type="term" value="C:Golgi membrane"/>
    <property type="evidence" value="ECO:0007669"/>
    <property type="project" value="UniProtKB-SubCell"/>
</dbReference>
<dbReference type="AlphaFoldDB" id="A0AAF1B868"/>
<reference evidence="7" key="2">
    <citation type="submission" date="2022-03" db="EMBL/GenBank/DDBJ databases">
        <title>Draft title - Genomic analysis of global carrot germplasm unveils the trajectory of domestication and the origin of high carotenoid orange carrot.</title>
        <authorList>
            <person name="Iorizzo M."/>
            <person name="Ellison S."/>
            <person name="Senalik D."/>
            <person name="Macko-Podgorni A."/>
            <person name="Grzebelus D."/>
            <person name="Bostan H."/>
            <person name="Rolling W."/>
            <person name="Curaba J."/>
            <person name="Simon P."/>
        </authorList>
    </citation>
    <scope>NUCLEOTIDE SEQUENCE</scope>
    <source>
        <tissue evidence="7">Leaf</tissue>
    </source>
</reference>
<keyword evidence="3 6" id="KW-0812">Transmembrane</keyword>
<reference evidence="7" key="1">
    <citation type="journal article" date="2016" name="Nat. Genet.">
        <title>A high-quality carrot genome assembly provides new insights into carotenoid accumulation and asterid genome evolution.</title>
        <authorList>
            <person name="Iorizzo M."/>
            <person name="Ellison S."/>
            <person name="Senalik D."/>
            <person name="Zeng P."/>
            <person name="Satapoomin P."/>
            <person name="Huang J."/>
            <person name="Bowman M."/>
            <person name="Iovene M."/>
            <person name="Sanseverino W."/>
            <person name="Cavagnaro P."/>
            <person name="Yildiz M."/>
            <person name="Macko-Podgorni A."/>
            <person name="Moranska E."/>
            <person name="Grzebelus E."/>
            <person name="Grzebelus D."/>
            <person name="Ashrafi H."/>
            <person name="Zheng Z."/>
            <person name="Cheng S."/>
            <person name="Spooner D."/>
            <person name="Van Deynze A."/>
            <person name="Simon P."/>
        </authorList>
    </citation>
    <scope>NUCLEOTIDE SEQUENCE</scope>
    <source>
        <tissue evidence="7">Leaf</tissue>
    </source>
</reference>
<evidence type="ECO:0000256" key="2">
    <source>
        <dbReference type="ARBA" id="ARBA00022448"/>
    </source>
</evidence>
<dbReference type="PANTHER" id="PTHR12791">
    <property type="entry name" value="GOLGI SNARE BET1-RELATED"/>
    <property type="match status" value="1"/>
</dbReference>
<keyword evidence="8" id="KW-1185">Reference proteome</keyword>
<evidence type="ECO:0000256" key="5">
    <source>
        <dbReference type="ARBA" id="ARBA00023136"/>
    </source>
</evidence>
<keyword evidence="5 6" id="KW-0472">Membrane</keyword>
<dbReference type="EMBL" id="CP093349">
    <property type="protein sequence ID" value="WOH07447.1"/>
    <property type="molecule type" value="Genomic_DNA"/>
</dbReference>
<evidence type="ECO:0000256" key="4">
    <source>
        <dbReference type="ARBA" id="ARBA00022989"/>
    </source>
</evidence>
<sequence>MSFQVHRYFLFAKFESILIKAFLCLISDFEILTGDIYNEVESHNRMLDRTVWGIMSGTMDRFNMVLFEKKSSRKTCGLVACFVVLSLYYTILSGTLILIYITYGSNAYTAYLLHSI</sequence>
<organism evidence="7 8">
    <name type="scientific">Daucus carota subsp. sativus</name>
    <name type="common">Carrot</name>
    <dbReference type="NCBI Taxonomy" id="79200"/>
    <lineage>
        <taxon>Eukaryota</taxon>
        <taxon>Viridiplantae</taxon>
        <taxon>Streptophyta</taxon>
        <taxon>Embryophyta</taxon>
        <taxon>Tracheophyta</taxon>
        <taxon>Spermatophyta</taxon>
        <taxon>Magnoliopsida</taxon>
        <taxon>eudicotyledons</taxon>
        <taxon>Gunneridae</taxon>
        <taxon>Pentapetalae</taxon>
        <taxon>asterids</taxon>
        <taxon>campanulids</taxon>
        <taxon>Apiales</taxon>
        <taxon>Apiaceae</taxon>
        <taxon>Apioideae</taxon>
        <taxon>Scandiceae</taxon>
        <taxon>Daucinae</taxon>
        <taxon>Daucus</taxon>
        <taxon>Daucus sect. Daucus</taxon>
    </lineage>
</organism>
<evidence type="ECO:0000313" key="8">
    <source>
        <dbReference type="Proteomes" id="UP000077755"/>
    </source>
</evidence>
<name>A0AAF1B868_DAUCS</name>